<name>A0A8J4FXU2_9CHLO</name>
<dbReference type="AlphaFoldDB" id="A0A8J4FXU2"/>
<evidence type="ECO:0008006" key="4">
    <source>
        <dbReference type="Google" id="ProtNLM"/>
    </source>
</evidence>
<evidence type="ECO:0000313" key="2">
    <source>
        <dbReference type="EMBL" id="GIM14216.1"/>
    </source>
</evidence>
<evidence type="ECO:0000313" key="1">
    <source>
        <dbReference type="EMBL" id="GIL88652.1"/>
    </source>
</evidence>
<dbReference type="OrthoDB" id="17536at2759"/>
<proteinExistence type="predicted"/>
<reference evidence="1" key="1">
    <citation type="journal article" date="2021" name="Proc. Natl. Acad. Sci. U.S.A.">
        <title>Three genomes in the algal genus Volvox reveal the fate of a haploid sex-determining region after a transition to homothallism.</title>
        <authorList>
            <person name="Yamamoto K."/>
            <person name="Hamaji T."/>
            <person name="Kawai-Toyooka H."/>
            <person name="Matsuzaki R."/>
            <person name="Takahashi F."/>
            <person name="Nishimura Y."/>
            <person name="Kawachi M."/>
            <person name="Noguchi H."/>
            <person name="Minakuchi Y."/>
            <person name="Umen J.G."/>
            <person name="Toyoda A."/>
            <person name="Nozaki H."/>
        </authorList>
    </citation>
    <scope>NUCLEOTIDE SEQUENCE</scope>
    <source>
        <strain evidence="2">NIES-3785</strain>
        <strain evidence="1">NIES-3786</strain>
    </source>
</reference>
<comment type="caution">
    <text evidence="1">The sequence shown here is derived from an EMBL/GenBank/DDBJ whole genome shotgun (WGS) entry which is preliminary data.</text>
</comment>
<dbReference type="EMBL" id="BNCQ01000055">
    <property type="protein sequence ID" value="GIM14216.1"/>
    <property type="molecule type" value="Genomic_DNA"/>
</dbReference>
<keyword evidence="3" id="KW-1185">Reference proteome</keyword>
<dbReference type="Proteomes" id="UP000722791">
    <property type="component" value="Unassembled WGS sequence"/>
</dbReference>
<evidence type="ECO:0000313" key="3">
    <source>
        <dbReference type="Proteomes" id="UP000747110"/>
    </source>
</evidence>
<accession>A0A8J4FXU2</accession>
<dbReference type="PANTHER" id="PTHR37227:SF2">
    <property type="entry name" value="OS01G0219000 PROTEIN"/>
    <property type="match status" value="1"/>
</dbReference>
<protein>
    <recommendedName>
        <fullName evidence="4">Proteasome assembly chaperone 1</fullName>
    </recommendedName>
</protein>
<organism evidence="1 3">
    <name type="scientific">Volvox reticuliferus</name>
    <dbReference type="NCBI Taxonomy" id="1737510"/>
    <lineage>
        <taxon>Eukaryota</taxon>
        <taxon>Viridiplantae</taxon>
        <taxon>Chlorophyta</taxon>
        <taxon>core chlorophytes</taxon>
        <taxon>Chlorophyceae</taxon>
        <taxon>CS clade</taxon>
        <taxon>Chlamydomonadales</taxon>
        <taxon>Volvocaceae</taxon>
        <taxon>Volvox</taxon>
    </lineage>
</organism>
<dbReference type="Proteomes" id="UP000747110">
    <property type="component" value="Unassembled WGS sequence"/>
</dbReference>
<sequence length="295" mass="30472">MDIFEQADAFTPNRAVLQEEEEAAASCAGSYLRPALCVWNKRLSKQLYPEGLSCKSLIIATCPTSCALLRAVANKQLLGAVLAPGVGLAGNSLVSGAGDMLASDKVCPIYTLRQAPLEIAALAGSTLHVDVLLVCCQYEVARERAPAWARSVMGQISCGHAVFLGAMAAEQFRGQGDASQEELIFALQTSASQQQRLQAGGRSPVPLLPTGTVVGGLPASLLSYCQVRGAAADLLVMVEMVLEGRPALLEALSAALGQLLGSRGLDAAAAAMCNNAVLAAARKGLGTVAACDAYV</sequence>
<dbReference type="PANTHER" id="PTHR37227">
    <property type="entry name" value="OS01G0219000 PROTEIN"/>
    <property type="match status" value="1"/>
</dbReference>
<gene>
    <name evidence="1" type="ORF">Vretifemale_16568</name>
    <name evidence="2" type="ORF">Vretimale_17247</name>
</gene>
<dbReference type="EMBL" id="BNCP01000046">
    <property type="protein sequence ID" value="GIL88652.1"/>
    <property type="molecule type" value="Genomic_DNA"/>
</dbReference>